<evidence type="ECO:0000259" key="2">
    <source>
        <dbReference type="Pfam" id="PF26013"/>
    </source>
</evidence>
<feature type="compositionally biased region" description="Polar residues" evidence="1">
    <location>
        <begin position="169"/>
        <end position="183"/>
    </location>
</feature>
<name>A0A8T9BU67_9HELO</name>
<evidence type="ECO:0000313" key="3">
    <source>
        <dbReference type="EMBL" id="TVY62284.1"/>
    </source>
</evidence>
<reference evidence="3 4" key="1">
    <citation type="submission" date="2018-05" db="EMBL/GenBank/DDBJ databases">
        <title>Genome sequencing and assembly of the regulated plant pathogen Lachnellula willkommii and related sister species for the development of diagnostic species identification markers.</title>
        <authorList>
            <person name="Giroux E."/>
            <person name="Bilodeau G."/>
        </authorList>
    </citation>
    <scope>NUCLEOTIDE SEQUENCE [LARGE SCALE GENOMIC DNA]</scope>
    <source>
        <strain evidence="3 4">CBS 268.59</strain>
    </source>
</reference>
<feature type="region of interest" description="Disordered" evidence="1">
    <location>
        <begin position="71"/>
        <end position="199"/>
    </location>
</feature>
<dbReference type="AlphaFoldDB" id="A0A8T9BU67"/>
<organism evidence="3 4">
    <name type="scientific">Lachnellula suecica</name>
    <dbReference type="NCBI Taxonomy" id="602035"/>
    <lineage>
        <taxon>Eukaryota</taxon>
        <taxon>Fungi</taxon>
        <taxon>Dikarya</taxon>
        <taxon>Ascomycota</taxon>
        <taxon>Pezizomycotina</taxon>
        <taxon>Leotiomycetes</taxon>
        <taxon>Helotiales</taxon>
        <taxon>Lachnaceae</taxon>
        <taxon>Lachnellula</taxon>
    </lineage>
</organism>
<dbReference type="InterPro" id="IPR058317">
    <property type="entry name" value="DUF8004"/>
</dbReference>
<protein>
    <recommendedName>
        <fullName evidence="2">DUF8004 domain-containing protein</fullName>
    </recommendedName>
</protein>
<dbReference type="PANTHER" id="PTHR39601:SF2">
    <property type="entry name" value="CHORIOGENIN HMINOR"/>
    <property type="match status" value="1"/>
</dbReference>
<feature type="compositionally biased region" description="Low complexity" evidence="1">
    <location>
        <begin position="185"/>
        <end position="196"/>
    </location>
</feature>
<comment type="caution">
    <text evidence="3">The sequence shown here is derived from an EMBL/GenBank/DDBJ whole genome shotgun (WGS) entry which is preliminary data.</text>
</comment>
<dbReference type="OrthoDB" id="5300331at2759"/>
<gene>
    <name evidence="3" type="ORF">LSUE1_G008924</name>
</gene>
<feature type="region of interest" description="Disordered" evidence="1">
    <location>
        <begin position="313"/>
        <end position="350"/>
    </location>
</feature>
<evidence type="ECO:0000256" key="1">
    <source>
        <dbReference type="SAM" id="MobiDB-lite"/>
    </source>
</evidence>
<sequence length="933" mass="102959">MAGSEYIQNIFSDLSQRLFVLEPFAEYDEAVAMEKVNPNLLQKPRSHVSQSPRMQRLHYFLPSLYIHRENSKLSKDTQLPQLPRKPAPIQKDAAPNQPPSRDAPSAPVSNDGMPPPPKRKLQKSDSPNRLKPLPNPRSGSPARPETSSATETRSRRNSLLPSAPGAQGRSVSSPINSRPTSAYVSGDDGSDPASGSKLRRKSFLFGGKRSRHASQEIEVQGTGAWVSAGSGKIDYQLSLLTNGEKVPELWDDNADTFVYLFPQASGRGPSFKVPSMTLSSSHILLNYMNSSSPVGRARGGSFDGRHRLSVEDATRNLSLGGPGTPPYTPTKTSMSDTRSSSDGHAESFQSFPEGPREFHLYFPTGLTSDGSHLFAEDVQILVDIRNLFAFLTGQPLVGTQQCPSTFRIFMKIGFMLSKFDFCNFDHTTFGESASASFDFYLDDLRMLDVRSSREKTIEGIILGEAMRSSELYTEAFTHAVGKYSFIMQMDYPIFKEISPATKTRLERAHQELLGRQQAASLTLTDFNFPSIFAGIAASTMSEESKYVRFKAWKSNFMSMRKHFISYCKDVHGQWPPKPNAKKGVSGGLNRMVLKALYVDMCSLYDLRADRESITTRSLDSDDSQVSNVSPSSTALRKLLTELDRSSPPIKPPIPFDVPMLPSMAAIDPTFNRLSPKDQHKASTKRLRSHEIALILSKTHNADCNYNTPFLNMYKTFEEKEAKGKNVQELTDMIYGHWIFMYAVIQSLPMLVVDAKGLRHTGSVEYFLCMSPQGRPWIEDPAEALYRVHGGGVVSLPAHLVEFGPEAVYRRSHCWTIAEQWLLKSEGGFVEGGNEQPSFLPEMLSPLAPPPGFGGGDLDMGSPFGGSPAGSPILSPADSGRSMSGTFSPPQLDPERRSRSRQAQRQSIALGLERLPIPVHPGSRPVSRGQSPGA</sequence>
<feature type="domain" description="DUF8004" evidence="2">
    <location>
        <begin position="435"/>
        <end position="528"/>
    </location>
</feature>
<evidence type="ECO:0000313" key="4">
    <source>
        <dbReference type="Proteomes" id="UP000469558"/>
    </source>
</evidence>
<keyword evidence="4" id="KW-1185">Reference proteome</keyword>
<feature type="region of interest" description="Disordered" evidence="1">
    <location>
        <begin position="833"/>
        <end position="933"/>
    </location>
</feature>
<proteinExistence type="predicted"/>
<dbReference type="Pfam" id="PF26013">
    <property type="entry name" value="DUF8004"/>
    <property type="match status" value="1"/>
</dbReference>
<feature type="non-terminal residue" evidence="3">
    <location>
        <position position="1"/>
    </location>
</feature>
<dbReference type="Proteomes" id="UP000469558">
    <property type="component" value="Unassembled WGS sequence"/>
</dbReference>
<dbReference type="PANTHER" id="PTHR39601">
    <property type="entry name" value="CHORIOGENIN HMINOR"/>
    <property type="match status" value="1"/>
</dbReference>
<accession>A0A8T9BU67</accession>
<feature type="compositionally biased region" description="Gly residues" evidence="1">
    <location>
        <begin position="852"/>
        <end position="867"/>
    </location>
</feature>
<dbReference type="EMBL" id="QGMK01002015">
    <property type="protein sequence ID" value="TVY62284.1"/>
    <property type="molecule type" value="Genomic_DNA"/>
</dbReference>